<dbReference type="InterPro" id="IPR036291">
    <property type="entry name" value="NAD(P)-bd_dom_sf"/>
</dbReference>
<accession>A0A6N7PRA9</accession>
<dbReference type="OrthoDB" id="9789083at2"/>
<dbReference type="EMBL" id="WJIE01000006">
    <property type="protein sequence ID" value="MRG94469.1"/>
    <property type="molecule type" value="Genomic_DNA"/>
</dbReference>
<dbReference type="PANTHER" id="PTHR44196">
    <property type="entry name" value="DEHYDROGENASE/REDUCTASE SDR FAMILY MEMBER 7B"/>
    <property type="match status" value="1"/>
</dbReference>
<organism evidence="5 6">
    <name type="scientific">Polyangium spumosum</name>
    <dbReference type="NCBI Taxonomy" id="889282"/>
    <lineage>
        <taxon>Bacteria</taxon>
        <taxon>Pseudomonadati</taxon>
        <taxon>Myxococcota</taxon>
        <taxon>Polyangia</taxon>
        <taxon>Polyangiales</taxon>
        <taxon>Polyangiaceae</taxon>
        <taxon>Polyangium</taxon>
    </lineage>
</organism>
<keyword evidence="6" id="KW-1185">Reference proteome</keyword>
<dbReference type="InterPro" id="IPR020904">
    <property type="entry name" value="Sc_DH/Rdtase_CS"/>
</dbReference>
<dbReference type="Gene3D" id="3.40.50.720">
    <property type="entry name" value="NAD(P)-binding Rossmann-like Domain"/>
    <property type="match status" value="1"/>
</dbReference>
<dbReference type="PIRSF" id="PIRSF000126">
    <property type="entry name" value="11-beta-HSD1"/>
    <property type="match status" value="1"/>
</dbReference>
<feature type="domain" description="Ketoreductase" evidence="4">
    <location>
        <begin position="7"/>
        <end position="190"/>
    </location>
</feature>
<evidence type="ECO:0000313" key="5">
    <source>
        <dbReference type="EMBL" id="MRG94469.1"/>
    </source>
</evidence>
<evidence type="ECO:0000256" key="1">
    <source>
        <dbReference type="ARBA" id="ARBA00006484"/>
    </source>
</evidence>
<comment type="similarity">
    <text evidence="1 3">Belongs to the short-chain dehydrogenases/reductases (SDR) family.</text>
</comment>
<evidence type="ECO:0000259" key="4">
    <source>
        <dbReference type="SMART" id="SM00822"/>
    </source>
</evidence>
<evidence type="ECO:0000256" key="3">
    <source>
        <dbReference type="RuleBase" id="RU000363"/>
    </source>
</evidence>
<dbReference type="PROSITE" id="PS00061">
    <property type="entry name" value="ADH_SHORT"/>
    <property type="match status" value="1"/>
</dbReference>
<dbReference type="Proteomes" id="UP000440224">
    <property type="component" value="Unassembled WGS sequence"/>
</dbReference>
<dbReference type="PRINTS" id="PR00080">
    <property type="entry name" value="SDRFAMILY"/>
</dbReference>
<gene>
    <name evidence="5" type="ORF">GF068_21470</name>
</gene>
<protein>
    <submittedName>
        <fullName evidence="5">SDR family NAD(P)-dependent oxidoreductase</fullName>
    </submittedName>
</protein>
<dbReference type="AlphaFoldDB" id="A0A6N7PRA9"/>
<dbReference type="RefSeq" id="WP_153821324.1">
    <property type="nucleotide sequence ID" value="NZ_WJIE01000006.1"/>
</dbReference>
<dbReference type="PANTHER" id="PTHR44196:SF2">
    <property type="entry name" value="SHORT-CHAIN DEHYDROGENASE-RELATED"/>
    <property type="match status" value="1"/>
</dbReference>
<dbReference type="CDD" id="cd05233">
    <property type="entry name" value="SDR_c"/>
    <property type="match status" value="1"/>
</dbReference>
<dbReference type="SMART" id="SM00822">
    <property type="entry name" value="PKS_KR"/>
    <property type="match status" value="1"/>
</dbReference>
<name>A0A6N7PRA9_9BACT</name>
<dbReference type="InterPro" id="IPR002347">
    <property type="entry name" value="SDR_fam"/>
</dbReference>
<sequence length="269" mass="28546">MNELRGKTALVTGASAGIGREIARILGREVGALVLVARRRERLDELARELVAARPGLRVLVRAVDLLDRKALGAMLDDLVQAGEVVDVLVNNAGFGDYGLLENRDWEKIERMLELNVVSTTMLLARLVPSMVARGSGAILNVGSIAGILPSPAMSAYAASKAYVNHLSEGLRAELAGTGVSVTVVCPGPVPTEFQDVAGSDVRPELPKAMYVDVVTCAEEAVAGLRRGQARVIPGVVPRAMAMTVDALPKMMVRPFLSRMGKKARGGSR</sequence>
<dbReference type="Pfam" id="PF00106">
    <property type="entry name" value="adh_short"/>
    <property type="match status" value="1"/>
</dbReference>
<dbReference type="SUPFAM" id="SSF51735">
    <property type="entry name" value="NAD(P)-binding Rossmann-fold domains"/>
    <property type="match status" value="1"/>
</dbReference>
<proteinExistence type="inferred from homology"/>
<evidence type="ECO:0000256" key="2">
    <source>
        <dbReference type="ARBA" id="ARBA00023002"/>
    </source>
</evidence>
<dbReference type="InterPro" id="IPR057326">
    <property type="entry name" value="KR_dom"/>
</dbReference>
<evidence type="ECO:0000313" key="6">
    <source>
        <dbReference type="Proteomes" id="UP000440224"/>
    </source>
</evidence>
<dbReference type="GO" id="GO:0016491">
    <property type="term" value="F:oxidoreductase activity"/>
    <property type="evidence" value="ECO:0007669"/>
    <property type="project" value="UniProtKB-KW"/>
</dbReference>
<keyword evidence="2" id="KW-0560">Oxidoreductase</keyword>
<dbReference type="PRINTS" id="PR00081">
    <property type="entry name" value="GDHRDH"/>
</dbReference>
<reference evidence="5 6" key="1">
    <citation type="submission" date="2019-10" db="EMBL/GenBank/DDBJ databases">
        <title>A soil myxobacterium in the family Polyangiaceae.</title>
        <authorList>
            <person name="Li Y."/>
            <person name="Wang J."/>
        </authorList>
    </citation>
    <scope>NUCLEOTIDE SEQUENCE [LARGE SCALE GENOMIC DNA]</scope>
    <source>
        <strain evidence="5 6">DSM 14734</strain>
    </source>
</reference>
<dbReference type="GO" id="GO:0016020">
    <property type="term" value="C:membrane"/>
    <property type="evidence" value="ECO:0007669"/>
    <property type="project" value="TreeGrafter"/>
</dbReference>
<comment type="caution">
    <text evidence="5">The sequence shown here is derived from an EMBL/GenBank/DDBJ whole genome shotgun (WGS) entry which is preliminary data.</text>
</comment>